<organism evidence="3 4">
    <name type="scientific">Erythranthe guttata</name>
    <name type="common">Yellow monkey flower</name>
    <name type="synonym">Mimulus guttatus</name>
    <dbReference type="NCBI Taxonomy" id="4155"/>
    <lineage>
        <taxon>Eukaryota</taxon>
        <taxon>Viridiplantae</taxon>
        <taxon>Streptophyta</taxon>
        <taxon>Embryophyta</taxon>
        <taxon>Tracheophyta</taxon>
        <taxon>Spermatophyta</taxon>
        <taxon>Magnoliopsida</taxon>
        <taxon>eudicotyledons</taxon>
        <taxon>Gunneridae</taxon>
        <taxon>Pentapetalae</taxon>
        <taxon>asterids</taxon>
        <taxon>lamiids</taxon>
        <taxon>Lamiales</taxon>
        <taxon>Phrymaceae</taxon>
        <taxon>Erythranthe</taxon>
    </lineage>
</organism>
<dbReference type="InterPro" id="IPR044741">
    <property type="entry name" value="NsLTP-like"/>
</dbReference>
<dbReference type="CDD" id="cd04660">
    <property type="entry name" value="nsLTP_like"/>
    <property type="match status" value="1"/>
</dbReference>
<dbReference type="GO" id="GO:0009627">
    <property type="term" value="P:systemic acquired resistance"/>
    <property type="evidence" value="ECO:0007669"/>
    <property type="project" value="InterPro"/>
</dbReference>
<dbReference type="Pfam" id="PF14368">
    <property type="entry name" value="LTP_2"/>
    <property type="match status" value="1"/>
</dbReference>
<feature type="chain" id="PRO_5001507775" description="Bifunctional inhibitor/plant lipid transfer protein/seed storage helical domain-containing protein" evidence="1">
    <location>
        <begin position="21"/>
        <end position="107"/>
    </location>
</feature>
<dbReference type="Gene3D" id="1.10.110.10">
    <property type="entry name" value="Plant lipid-transfer and hydrophobic proteins"/>
    <property type="match status" value="1"/>
</dbReference>
<dbReference type="OMA" id="CHHLNIR"/>
<protein>
    <recommendedName>
        <fullName evidence="2">Bifunctional inhibitor/plant lipid transfer protein/seed storage helical domain-containing protein</fullName>
    </recommendedName>
</protein>
<feature type="domain" description="Bifunctional inhibitor/plant lipid transfer protein/seed storage helical" evidence="2">
    <location>
        <begin position="17"/>
        <end position="102"/>
    </location>
</feature>
<proteinExistence type="predicted"/>
<dbReference type="InterPro" id="IPR039265">
    <property type="entry name" value="DIR1-like"/>
</dbReference>
<evidence type="ECO:0000313" key="3">
    <source>
        <dbReference type="EMBL" id="EYU33685.1"/>
    </source>
</evidence>
<evidence type="ECO:0000313" key="4">
    <source>
        <dbReference type="Proteomes" id="UP000030748"/>
    </source>
</evidence>
<dbReference type="InterPro" id="IPR036312">
    <property type="entry name" value="Bifun_inhib/LTP/seed_sf"/>
</dbReference>
<sequence length="107" mass="11168">MANASTRVLIIFALASAILAAAVSGDAAAATTICNVRFSELAECIPAITGKNPAWPTGVCCSVICKADLHCFCKYKSEFEKFGVDPANALALPTKCGLELPRGCKNM</sequence>
<dbReference type="PANTHER" id="PTHR33122:SF43">
    <property type="entry name" value="BIFUNCTIONAL INHIBITOR_PLANT LIPID TRANSFER PROTEIN_SEED STORAGE HELICAL DOMAIN-CONTAINING PROTEIN"/>
    <property type="match status" value="1"/>
</dbReference>
<dbReference type="GO" id="GO:0005504">
    <property type="term" value="F:fatty acid binding"/>
    <property type="evidence" value="ECO:0007669"/>
    <property type="project" value="InterPro"/>
</dbReference>
<dbReference type="eggNOG" id="ENOG502S7QX">
    <property type="taxonomic scope" value="Eukaryota"/>
</dbReference>
<dbReference type="Proteomes" id="UP000030748">
    <property type="component" value="Unassembled WGS sequence"/>
</dbReference>
<dbReference type="KEGG" id="egt:105961949"/>
<dbReference type="AlphaFoldDB" id="A0A022R4B9"/>
<dbReference type="PANTHER" id="PTHR33122">
    <property type="entry name" value="LIPID BINDING PROTEIN-RELATED"/>
    <property type="match status" value="1"/>
</dbReference>
<accession>A0A022R4B9</accession>
<gene>
    <name evidence="3" type="ORF">MIMGU_mgv1a016778mg</name>
</gene>
<keyword evidence="4" id="KW-1185">Reference proteome</keyword>
<dbReference type="InterPro" id="IPR016140">
    <property type="entry name" value="Bifunc_inhib/LTP/seed_store"/>
</dbReference>
<evidence type="ECO:0000256" key="1">
    <source>
        <dbReference type="SAM" id="SignalP"/>
    </source>
</evidence>
<dbReference type="SUPFAM" id="SSF47699">
    <property type="entry name" value="Bifunctional inhibitor/lipid-transfer protein/seed storage 2S albumin"/>
    <property type="match status" value="1"/>
</dbReference>
<dbReference type="EMBL" id="KI630752">
    <property type="protein sequence ID" value="EYU33685.1"/>
    <property type="molecule type" value="Genomic_DNA"/>
</dbReference>
<dbReference type="STRING" id="4155.A0A022R4B9"/>
<dbReference type="OrthoDB" id="656626at2759"/>
<dbReference type="PhylomeDB" id="A0A022R4B9"/>
<feature type="signal peptide" evidence="1">
    <location>
        <begin position="1"/>
        <end position="20"/>
    </location>
</feature>
<name>A0A022R4B9_ERYGU</name>
<reference evidence="3 4" key="1">
    <citation type="journal article" date="2013" name="Proc. Natl. Acad. Sci. U.S.A.">
        <title>Fine-scale variation in meiotic recombination in Mimulus inferred from population shotgun sequencing.</title>
        <authorList>
            <person name="Hellsten U."/>
            <person name="Wright K.M."/>
            <person name="Jenkins J."/>
            <person name="Shu S."/>
            <person name="Yuan Y."/>
            <person name="Wessler S.R."/>
            <person name="Schmutz J."/>
            <person name="Willis J.H."/>
            <person name="Rokhsar D.S."/>
        </authorList>
    </citation>
    <scope>NUCLEOTIDE SEQUENCE [LARGE SCALE GENOMIC DNA]</scope>
    <source>
        <strain evidence="4">cv. DUN x IM62</strain>
    </source>
</reference>
<keyword evidence="1" id="KW-0732">Signal</keyword>
<evidence type="ECO:0000259" key="2">
    <source>
        <dbReference type="Pfam" id="PF14368"/>
    </source>
</evidence>